<feature type="compositionally biased region" description="Basic and acidic residues" evidence="1">
    <location>
        <begin position="197"/>
        <end position="210"/>
    </location>
</feature>
<feature type="compositionally biased region" description="Low complexity" evidence="1">
    <location>
        <begin position="211"/>
        <end position="221"/>
    </location>
</feature>
<proteinExistence type="predicted"/>
<name>A0A7S1GBJ6_9STRA</name>
<gene>
    <name evidence="2" type="ORF">BSP0115_LOCUS13102</name>
</gene>
<reference evidence="2" key="1">
    <citation type="submission" date="2021-01" db="EMBL/GenBank/DDBJ databases">
        <authorList>
            <person name="Corre E."/>
            <person name="Pelletier E."/>
            <person name="Niang G."/>
            <person name="Scheremetjew M."/>
            <person name="Finn R."/>
            <person name="Kale V."/>
            <person name="Holt S."/>
            <person name="Cochrane G."/>
            <person name="Meng A."/>
            <person name="Brown T."/>
            <person name="Cohen L."/>
        </authorList>
    </citation>
    <scope>NUCLEOTIDE SEQUENCE</scope>
    <source>
        <strain evidence="2">Ms1</strain>
    </source>
</reference>
<feature type="compositionally biased region" description="Gly residues" evidence="1">
    <location>
        <begin position="368"/>
        <end position="384"/>
    </location>
</feature>
<feature type="compositionally biased region" description="Low complexity" evidence="1">
    <location>
        <begin position="345"/>
        <end position="367"/>
    </location>
</feature>
<feature type="region of interest" description="Disordered" evidence="1">
    <location>
        <begin position="334"/>
        <end position="392"/>
    </location>
</feature>
<feature type="compositionally biased region" description="Basic and acidic residues" evidence="1">
    <location>
        <begin position="447"/>
        <end position="458"/>
    </location>
</feature>
<evidence type="ECO:0000313" key="2">
    <source>
        <dbReference type="EMBL" id="CAD8919840.1"/>
    </source>
</evidence>
<evidence type="ECO:0000256" key="1">
    <source>
        <dbReference type="SAM" id="MobiDB-lite"/>
    </source>
</evidence>
<feature type="region of interest" description="Disordered" evidence="1">
    <location>
        <begin position="426"/>
        <end position="466"/>
    </location>
</feature>
<sequence>MSDEDMGGGSTDGVPSQKTVAMWFREKGEKPTGVEVISVDGNAEGLDAVKEAVEQHLEDKHPDQTFVVSMPRKCPATDFIVHVKHKVKAADADTSASGKRKPAGVPASPSLQLVLGMVTGDKPRCLKRSEMCTVLKALQGAGGLNVFMTNTMYKDNAKHIVEEHTPEATRSDSVSAAAEQEIREFINLLEGGEAVTDEERGGAGEAKADAAAEASPSEPAPSGGGWSGTAIERLNRLLSIVTDTHDKAVIKSLLALVPKDGDDPDAPGPAKVGAETMATLKRMADRIRMVQSEVAHDAIVDLKREFADLKQAVTQSVGEIAAMMKRQFSAVASEPGANTGGAGRGSASVGSRSTGGAEDSDSEPSASGGSGAGAGGGARGGADVGGRHSPRVLEHGMSGVDLNCANFCGIDAARAAAPTCLDVEVSGDSSVRERNPYRIPGVPPGEGGDRPPKRRAVDATDSDAMP</sequence>
<dbReference type="AlphaFoldDB" id="A0A7S1GBJ6"/>
<dbReference type="EMBL" id="HBFS01019560">
    <property type="protein sequence ID" value="CAD8919840.1"/>
    <property type="molecule type" value="Transcribed_RNA"/>
</dbReference>
<feature type="region of interest" description="Disordered" evidence="1">
    <location>
        <begin position="191"/>
        <end position="228"/>
    </location>
</feature>
<organism evidence="2">
    <name type="scientific">Bicosoecida sp. CB-2014</name>
    <dbReference type="NCBI Taxonomy" id="1486930"/>
    <lineage>
        <taxon>Eukaryota</taxon>
        <taxon>Sar</taxon>
        <taxon>Stramenopiles</taxon>
        <taxon>Bigyra</taxon>
        <taxon>Opalozoa</taxon>
        <taxon>Bicosoecida</taxon>
    </lineage>
</organism>
<accession>A0A7S1GBJ6</accession>
<protein>
    <submittedName>
        <fullName evidence="2">Uncharacterized protein</fullName>
    </submittedName>
</protein>